<dbReference type="PROSITE" id="PS00445">
    <property type="entry name" value="FGGY_KINASES_2"/>
    <property type="match status" value="1"/>
</dbReference>
<evidence type="ECO:0000313" key="13">
    <source>
        <dbReference type="EMBL" id="KAB0682654.1"/>
    </source>
</evidence>
<comment type="caution">
    <text evidence="9">Lacks conserved residue(s) required for the propagation of feature annotation.</text>
</comment>
<dbReference type="NCBIfam" id="NF000756">
    <property type="entry name" value="PRK00047.1"/>
    <property type="match status" value="1"/>
</dbReference>
<comment type="caution">
    <text evidence="13">The sequence shown here is derived from an EMBL/GenBank/DDBJ whole genome shotgun (WGS) entry which is preliminary data.</text>
</comment>
<dbReference type="Proteomes" id="UP000432089">
    <property type="component" value="Unassembled WGS sequence"/>
</dbReference>
<evidence type="ECO:0000256" key="4">
    <source>
        <dbReference type="ARBA" id="ARBA00022741"/>
    </source>
</evidence>
<dbReference type="RefSeq" id="WP_150967626.1">
    <property type="nucleotide sequence ID" value="NZ_VZDO01000001.1"/>
</dbReference>
<dbReference type="InterPro" id="IPR005999">
    <property type="entry name" value="Glycerol_kin"/>
</dbReference>
<dbReference type="InterPro" id="IPR000577">
    <property type="entry name" value="Carb_kinase_FGGY"/>
</dbReference>
<comment type="pathway">
    <text evidence="1 9">Polyol metabolism; glycerol degradation via glycerol kinase pathway; sn-glycerol 3-phosphate from glycerol: step 1/1.</text>
</comment>
<dbReference type="PIRSF" id="PIRSF000538">
    <property type="entry name" value="GlpK"/>
    <property type="match status" value="1"/>
</dbReference>
<evidence type="ECO:0000259" key="12">
    <source>
        <dbReference type="Pfam" id="PF02782"/>
    </source>
</evidence>
<feature type="binding site" evidence="9">
    <location>
        <position position="16"/>
    </location>
    <ligand>
        <name>ADP</name>
        <dbReference type="ChEBI" id="CHEBI:456216"/>
    </ligand>
</feature>
<dbReference type="GO" id="GO:0005524">
    <property type="term" value="F:ATP binding"/>
    <property type="evidence" value="ECO:0007669"/>
    <property type="project" value="UniProtKB-UniRule"/>
</dbReference>
<evidence type="ECO:0000256" key="1">
    <source>
        <dbReference type="ARBA" id="ARBA00005190"/>
    </source>
</evidence>
<dbReference type="GO" id="GO:0006072">
    <property type="term" value="P:glycerol-3-phosphate metabolic process"/>
    <property type="evidence" value="ECO:0007669"/>
    <property type="project" value="InterPro"/>
</dbReference>
<keyword evidence="5 9" id="KW-0418">Kinase</keyword>
<evidence type="ECO:0000256" key="9">
    <source>
        <dbReference type="HAMAP-Rule" id="MF_00186"/>
    </source>
</evidence>
<feature type="binding site" evidence="9">
    <location>
        <position position="265"/>
    </location>
    <ligand>
        <name>ATP</name>
        <dbReference type="ChEBI" id="CHEBI:30616"/>
    </ligand>
</feature>
<feature type="binding site" evidence="9">
    <location>
        <position position="14"/>
    </location>
    <ligand>
        <name>ATP</name>
        <dbReference type="ChEBI" id="CHEBI:30616"/>
    </ligand>
</feature>
<protein>
    <recommendedName>
        <fullName evidence="9">Glycerol kinase</fullName>
        <ecNumber evidence="9">2.7.1.30</ecNumber>
    </recommendedName>
    <alternativeName>
        <fullName evidence="9">ATP:glycerol 3-phosphotransferase</fullName>
    </alternativeName>
    <alternativeName>
        <fullName evidence="9">Glycerokinase</fullName>
        <shortName evidence="9">GK</shortName>
    </alternativeName>
</protein>
<evidence type="ECO:0000259" key="11">
    <source>
        <dbReference type="Pfam" id="PF00370"/>
    </source>
</evidence>
<keyword evidence="4 9" id="KW-0547">Nucleotide-binding</keyword>
<evidence type="ECO:0000256" key="3">
    <source>
        <dbReference type="ARBA" id="ARBA00022679"/>
    </source>
</evidence>
<feature type="binding site" evidence="9">
    <location>
        <position position="12"/>
    </location>
    <ligand>
        <name>ATP</name>
        <dbReference type="ChEBI" id="CHEBI:30616"/>
    </ligand>
</feature>
<feature type="binding site" evidence="9">
    <location>
        <position position="12"/>
    </location>
    <ligand>
        <name>sn-glycerol 3-phosphate</name>
        <dbReference type="ChEBI" id="CHEBI:57597"/>
    </ligand>
</feature>
<dbReference type="Pfam" id="PF00370">
    <property type="entry name" value="FGGY_N"/>
    <property type="match status" value="1"/>
</dbReference>
<evidence type="ECO:0000313" key="14">
    <source>
        <dbReference type="Proteomes" id="UP000432089"/>
    </source>
</evidence>
<keyword evidence="7 9" id="KW-0067">ATP-binding</keyword>
<feature type="binding site" evidence="9">
    <location>
        <position position="83"/>
    </location>
    <ligand>
        <name>sn-glycerol 3-phosphate</name>
        <dbReference type="ChEBI" id="CHEBI:57597"/>
    </ligand>
</feature>
<feature type="binding site" evidence="9">
    <location>
        <position position="410"/>
    </location>
    <ligand>
        <name>ADP</name>
        <dbReference type="ChEBI" id="CHEBI:456216"/>
    </ligand>
</feature>
<dbReference type="PANTHER" id="PTHR10196:SF78">
    <property type="entry name" value="GLYCEROL KINASE"/>
    <property type="match status" value="1"/>
</dbReference>
<feature type="binding site" evidence="9">
    <location>
        <position position="265"/>
    </location>
    <ligand>
        <name>ADP</name>
        <dbReference type="ChEBI" id="CHEBI:456216"/>
    </ligand>
</feature>
<dbReference type="Pfam" id="PF02782">
    <property type="entry name" value="FGGY_C"/>
    <property type="match status" value="1"/>
</dbReference>
<dbReference type="InterPro" id="IPR018483">
    <property type="entry name" value="Carb_kinase_FGGY_CS"/>
</dbReference>
<feature type="binding site" evidence="9">
    <location>
        <position position="12"/>
    </location>
    <ligand>
        <name>ADP</name>
        <dbReference type="ChEBI" id="CHEBI:456216"/>
    </ligand>
</feature>
<feature type="domain" description="Carbohydrate kinase FGGY N-terminal" evidence="11">
    <location>
        <begin position="4"/>
        <end position="250"/>
    </location>
</feature>
<dbReference type="EC" id="2.7.1.30" evidence="9"/>
<dbReference type="SUPFAM" id="SSF53067">
    <property type="entry name" value="Actin-like ATPase domain"/>
    <property type="match status" value="2"/>
</dbReference>
<feature type="binding site" evidence="9">
    <location>
        <position position="308"/>
    </location>
    <ligand>
        <name>ATP</name>
        <dbReference type="ChEBI" id="CHEBI:30616"/>
    </ligand>
</feature>
<evidence type="ECO:0000256" key="7">
    <source>
        <dbReference type="ARBA" id="ARBA00022840"/>
    </source>
</evidence>
<dbReference type="InterPro" id="IPR018484">
    <property type="entry name" value="FGGY_N"/>
</dbReference>
<comment type="similarity">
    <text evidence="2 9 10">Belongs to the FGGY kinase family.</text>
</comment>
<proteinExistence type="inferred from homology"/>
<dbReference type="PANTHER" id="PTHR10196">
    <property type="entry name" value="SUGAR KINASE"/>
    <property type="match status" value="1"/>
</dbReference>
<sequence length="498" mass="54229">MAGYVLAIDQGTTSSRAIVFDERFRIAGVGQQEFRQIFPRSGWVEHDPEDIWNSVVATVRTALAGASLSAADIAAIGITNQRETAIVWDRATGEAIHNALVWQDRRTADECRRLVAEGAEATIIAKTGLVVDPYFSGTKIAWLLDNVVDARARAEKGELAFGTVDTFLLWRLTGGRVHATDATNASRTMLFDVDRHEWDDELLRLLRVPRALLPEVKDCAAEFGTTDPSLFGAAIPILGIAGDQHAATLGQACFRPGMAKSTYGTGCFAVLNTGTERAHSNNRLLSTVAYRLDGVTTYALEGSIFVAGAAVQWLRDGLRIMERAEQSGPMAEQADDRQDVYLVPAFVGLGAPHWDAEARGAIFGMTRSTGPNELARAALEAVCFQTADLLDAMRRDWRGSGDVVLRVDGGMVASDWTMQRLADILDSPVDRPVVLETTALGAAWLAGHKAGVWPREENFAASWHLERRFEPRMPAVERGRKLTGWADAVRRTLTGPGS</sequence>
<feature type="binding site" evidence="9">
    <location>
        <position position="134"/>
    </location>
    <ligand>
        <name>sn-glycerol 3-phosphate</name>
        <dbReference type="ChEBI" id="CHEBI:57597"/>
    </ligand>
</feature>
<feature type="binding site" evidence="9">
    <location>
        <position position="13"/>
    </location>
    <ligand>
        <name>ATP</name>
        <dbReference type="ChEBI" id="CHEBI:30616"/>
    </ligand>
</feature>
<dbReference type="AlphaFoldDB" id="A0A7V7PSQ8"/>
<name>A0A7V7PSQ8_9HYPH</name>
<organism evidence="13 14">
    <name type="scientific">Plantimonas leprariae</name>
    <dbReference type="NCBI Taxonomy" id="2615207"/>
    <lineage>
        <taxon>Bacteria</taxon>
        <taxon>Pseudomonadati</taxon>
        <taxon>Pseudomonadota</taxon>
        <taxon>Alphaproteobacteria</taxon>
        <taxon>Hyphomicrobiales</taxon>
        <taxon>Aurantimonadaceae</taxon>
        <taxon>Plantimonas</taxon>
    </lineage>
</organism>
<feature type="binding site" evidence="9">
    <location>
        <position position="410"/>
    </location>
    <ligand>
        <name>ATP</name>
        <dbReference type="ChEBI" id="CHEBI:30616"/>
    </ligand>
</feature>
<dbReference type="GO" id="GO:0019563">
    <property type="term" value="P:glycerol catabolic process"/>
    <property type="evidence" value="ECO:0007669"/>
    <property type="project" value="UniProtKB-UniRule"/>
</dbReference>
<dbReference type="EMBL" id="VZDO01000001">
    <property type="protein sequence ID" value="KAB0682654.1"/>
    <property type="molecule type" value="Genomic_DNA"/>
</dbReference>
<dbReference type="InterPro" id="IPR043129">
    <property type="entry name" value="ATPase_NBD"/>
</dbReference>
<dbReference type="UniPathway" id="UPA00618">
    <property type="reaction ID" value="UER00672"/>
</dbReference>
<feature type="binding site" evidence="9">
    <location>
        <position position="312"/>
    </location>
    <ligand>
        <name>ATP</name>
        <dbReference type="ChEBI" id="CHEBI:30616"/>
    </ligand>
</feature>
<dbReference type="NCBIfam" id="TIGR01311">
    <property type="entry name" value="glycerol_kin"/>
    <property type="match status" value="1"/>
</dbReference>
<evidence type="ECO:0000256" key="8">
    <source>
        <dbReference type="ARBA" id="ARBA00052101"/>
    </source>
</evidence>
<gene>
    <name evidence="9 13" type="primary">glpK</name>
    <name evidence="13" type="ORF">F6X38_00755</name>
</gene>
<evidence type="ECO:0000256" key="5">
    <source>
        <dbReference type="ARBA" id="ARBA00022777"/>
    </source>
</evidence>
<feature type="binding site" evidence="9">
    <location>
        <position position="244"/>
    </location>
    <ligand>
        <name>glycerol</name>
        <dbReference type="ChEBI" id="CHEBI:17754"/>
    </ligand>
</feature>
<feature type="binding site" evidence="9">
    <location>
        <position position="134"/>
    </location>
    <ligand>
        <name>glycerol</name>
        <dbReference type="ChEBI" id="CHEBI:17754"/>
    </ligand>
</feature>
<feature type="binding site" evidence="9">
    <location>
        <position position="83"/>
    </location>
    <ligand>
        <name>glycerol</name>
        <dbReference type="ChEBI" id="CHEBI:17754"/>
    </ligand>
</feature>
<feature type="binding site" evidence="9">
    <location>
        <position position="308"/>
    </location>
    <ligand>
        <name>ADP</name>
        <dbReference type="ChEBI" id="CHEBI:456216"/>
    </ligand>
</feature>
<dbReference type="GO" id="GO:0005829">
    <property type="term" value="C:cytosol"/>
    <property type="evidence" value="ECO:0007669"/>
    <property type="project" value="TreeGrafter"/>
</dbReference>
<dbReference type="HAMAP" id="MF_00186">
    <property type="entry name" value="Glycerol_kin"/>
    <property type="match status" value="1"/>
</dbReference>
<keyword evidence="14" id="KW-1185">Reference proteome</keyword>
<comment type="function">
    <text evidence="9">Key enzyme in the regulation of glycerol uptake and metabolism. Catalyzes the phosphorylation of glycerol to yield sn-glycerol 3-phosphate.</text>
</comment>
<feature type="domain" description="Carbohydrate kinase FGGY C-terminal" evidence="12">
    <location>
        <begin position="260"/>
        <end position="449"/>
    </location>
</feature>
<comment type="catalytic activity">
    <reaction evidence="8 9">
        <text>glycerol + ATP = sn-glycerol 3-phosphate + ADP + H(+)</text>
        <dbReference type="Rhea" id="RHEA:21644"/>
        <dbReference type="ChEBI" id="CHEBI:15378"/>
        <dbReference type="ChEBI" id="CHEBI:17754"/>
        <dbReference type="ChEBI" id="CHEBI:30616"/>
        <dbReference type="ChEBI" id="CHEBI:57597"/>
        <dbReference type="ChEBI" id="CHEBI:456216"/>
        <dbReference type="EC" id="2.7.1.30"/>
    </reaction>
</comment>
<dbReference type="Gene3D" id="3.30.420.40">
    <property type="match status" value="2"/>
</dbReference>
<feature type="binding site" evidence="9">
    <location>
        <position position="243"/>
    </location>
    <ligand>
        <name>sn-glycerol 3-phosphate</name>
        <dbReference type="ChEBI" id="CHEBI:57597"/>
    </ligand>
</feature>
<reference evidence="13 14" key="1">
    <citation type="submission" date="2019-09" db="EMBL/GenBank/DDBJ databases">
        <title>YIM 132180 draft genome.</title>
        <authorList>
            <person name="Zhang K."/>
        </authorList>
    </citation>
    <scope>NUCLEOTIDE SEQUENCE [LARGE SCALE GENOMIC DNA]</scope>
    <source>
        <strain evidence="13 14">YIM 132180</strain>
    </source>
</reference>
<comment type="activity regulation">
    <text evidence="9">Inhibited by fructose 1,6-bisphosphate (FBP).</text>
</comment>
<feature type="binding site" evidence="9">
    <location>
        <position position="243"/>
    </location>
    <ligand>
        <name>glycerol</name>
        <dbReference type="ChEBI" id="CHEBI:17754"/>
    </ligand>
</feature>
<dbReference type="PROSITE" id="PS00933">
    <property type="entry name" value="FGGY_KINASES_1"/>
    <property type="match status" value="1"/>
</dbReference>
<evidence type="ECO:0000256" key="2">
    <source>
        <dbReference type="ARBA" id="ARBA00009156"/>
    </source>
</evidence>
<feature type="binding site" evidence="9">
    <location>
        <position position="82"/>
    </location>
    <ligand>
        <name>sn-glycerol 3-phosphate</name>
        <dbReference type="ChEBI" id="CHEBI:57597"/>
    </ligand>
</feature>
<dbReference type="GO" id="GO:0004370">
    <property type="term" value="F:glycerol kinase activity"/>
    <property type="evidence" value="ECO:0007669"/>
    <property type="project" value="UniProtKB-UniRule"/>
</dbReference>
<keyword evidence="6 9" id="KW-0319">Glycerol metabolism</keyword>
<dbReference type="FunFam" id="3.30.420.40:FF:000008">
    <property type="entry name" value="Glycerol kinase"/>
    <property type="match status" value="1"/>
</dbReference>
<dbReference type="CDD" id="cd07786">
    <property type="entry name" value="FGGY_EcGK_like"/>
    <property type="match status" value="1"/>
</dbReference>
<dbReference type="InterPro" id="IPR018485">
    <property type="entry name" value="FGGY_C"/>
</dbReference>
<dbReference type="FunFam" id="3.30.420.40:FF:000007">
    <property type="entry name" value="Glycerol kinase"/>
    <property type="match status" value="1"/>
</dbReference>
<evidence type="ECO:0000256" key="6">
    <source>
        <dbReference type="ARBA" id="ARBA00022798"/>
    </source>
</evidence>
<keyword evidence="3 9" id="KW-0808">Transferase</keyword>
<feature type="binding site" evidence="9">
    <location>
        <position position="82"/>
    </location>
    <ligand>
        <name>glycerol</name>
        <dbReference type="ChEBI" id="CHEBI:17754"/>
    </ligand>
</feature>
<accession>A0A7V7PSQ8</accession>
<evidence type="ECO:0000256" key="10">
    <source>
        <dbReference type="RuleBase" id="RU003733"/>
    </source>
</evidence>